<protein>
    <recommendedName>
        <fullName evidence="4">Phosphoesterase</fullName>
        <ecNumber evidence="4">3.1.4.-</ecNumber>
    </recommendedName>
</protein>
<accession>E7QN63</accession>
<keyword evidence="3" id="KW-0378">Hydrolase</keyword>
<dbReference type="PROSITE" id="PS01269">
    <property type="entry name" value="UPF0025"/>
    <property type="match status" value="1"/>
</dbReference>
<dbReference type="RefSeq" id="WP_007976485.1">
    <property type="nucleotide sequence ID" value="NZ_AEMG01000002.1"/>
</dbReference>
<dbReference type="Proteomes" id="UP000184203">
    <property type="component" value="Unassembled WGS sequence"/>
</dbReference>
<dbReference type="InterPro" id="IPR024654">
    <property type="entry name" value="Calcineurin-like_PHP_lpxH"/>
</dbReference>
<dbReference type="STRING" id="797209.GCA_000376445_01833"/>
<proteinExistence type="inferred from homology"/>
<dbReference type="InterPro" id="IPR041802">
    <property type="entry name" value="MPP_YfcE"/>
</dbReference>
<dbReference type="Gene3D" id="3.60.21.10">
    <property type="match status" value="1"/>
</dbReference>
<reference evidence="7" key="3">
    <citation type="submission" date="2016-11" db="EMBL/GenBank/DDBJ databases">
        <authorList>
            <person name="Jaros S."/>
            <person name="Januszkiewicz K."/>
            <person name="Wedrychowicz H."/>
        </authorList>
    </citation>
    <scope>NUCLEOTIDE SEQUENCE [LARGE SCALE GENOMIC DNA]</scope>
    <source>
        <strain evidence="7">DX253</strain>
    </source>
</reference>
<evidence type="ECO:0000256" key="1">
    <source>
        <dbReference type="ARBA" id="ARBA00008950"/>
    </source>
</evidence>
<sequence>MITIVSDTHSTTGHELSGRTLDAVRNAELVVHAGDFTTAAALDAFEAESSRLVAVRGNNATEAVADRLPEVRTFEENGIRFALTHRKRGGSTALSLFGREREADVVVFGHTHRHLAERAGEVLLLNPGSYAQPRGNHPTHIELEPREKGFAGRIYRQDGKIMGEIPVGGLES</sequence>
<dbReference type="InterPro" id="IPR029052">
    <property type="entry name" value="Metallo-depent_PP-like"/>
</dbReference>
<dbReference type="eggNOG" id="arCOG01141">
    <property type="taxonomic scope" value="Archaea"/>
</dbReference>
<reference evidence="9" key="2">
    <citation type="submission" date="2016-11" db="EMBL/GenBank/DDBJ databases">
        <authorList>
            <person name="Varghese N."/>
            <person name="Submissions S."/>
        </authorList>
    </citation>
    <scope>NUCLEOTIDE SEQUENCE [LARGE SCALE GENOMIC DNA]</scope>
    <source>
        <strain evidence="9">DX253</strain>
    </source>
</reference>
<dbReference type="InterPro" id="IPR020935">
    <property type="entry name" value="PdiEstase_YfcE_CS"/>
</dbReference>
<dbReference type="AlphaFoldDB" id="E7QN63"/>
<evidence type="ECO:0000313" key="8">
    <source>
        <dbReference type="Proteomes" id="UP000003751"/>
    </source>
</evidence>
<evidence type="ECO:0000259" key="5">
    <source>
        <dbReference type="Pfam" id="PF12850"/>
    </source>
</evidence>
<dbReference type="EMBL" id="AEMG01000002">
    <property type="protein sequence ID" value="EFW93858.1"/>
    <property type="molecule type" value="Genomic_DNA"/>
</dbReference>
<dbReference type="CDD" id="cd00841">
    <property type="entry name" value="MPP_YfcE"/>
    <property type="match status" value="1"/>
</dbReference>
<dbReference type="PANTHER" id="PTHR11124">
    <property type="entry name" value="VACUOLAR SORTING PROTEIN VPS29"/>
    <property type="match status" value="1"/>
</dbReference>
<dbReference type="SUPFAM" id="SSF56300">
    <property type="entry name" value="Metallo-dependent phosphatases"/>
    <property type="match status" value="1"/>
</dbReference>
<gene>
    <name evidence="7" type="ORF">SAMN05444342_2106</name>
    <name evidence="6" type="ORF">ZOD2009_01905</name>
</gene>
<dbReference type="GO" id="GO:0016787">
    <property type="term" value="F:hydrolase activity"/>
    <property type="evidence" value="ECO:0007669"/>
    <property type="project" value="UniProtKB-UniRule"/>
</dbReference>
<evidence type="ECO:0000256" key="3">
    <source>
        <dbReference type="ARBA" id="ARBA00022801"/>
    </source>
</evidence>
<dbReference type="InterPro" id="IPR000979">
    <property type="entry name" value="Phosphodiesterase_MJ0936/Vps29"/>
</dbReference>
<dbReference type="PATRIC" id="fig|797209.4.peg.370"/>
<evidence type="ECO:0000313" key="6">
    <source>
        <dbReference type="EMBL" id="EFW93858.1"/>
    </source>
</evidence>
<keyword evidence="2 4" id="KW-0479">Metal-binding</keyword>
<dbReference type="Pfam" id="PF12850">
    <property type="entry name" value="Metallophos_2"/>
    <property type="match status" value="1"/>
</dbReference>
<dbReference type="EMBL" id="FRAN01000002">
    <property type="protein sequence ID" value="SHK68635.1"/>
    <property type="molecule type" value="Genomic_DNA"/>
</dbReference>
<evidence type="ECO:0000313" key="7">
    <source>
        <dbReference type="EMBL" id="SHK68635.1"/>
    </source>
</evidence>
<evidence type="ECO:0000256" key="4">
    <source>
        <dbReference type="RuleBase" id="RU362039"/>
    </source>
</evidence>
<feature type="domain" description="Calcineurin-like phosphoesterase" evidence="5">
    <location>
        <begin position="2"/>
        <end position="139"/>
    </location>
</feature>
<name>E7QN63_HALPU</name>
<comment type="similarity">
    <text evidence="1 4">Belongs to the metallophosphoesterase superfamily. YfcE family.</text>
</comment>
<evidence type="ECO:0000313" key="9">
    <source>
        <dbReference type="Proteomes" id="UP000184203"/>
    </source>
</evidence>
<dbReference type="NCBIfam" id="TIGR00040">
    <property type="entry name" value="yfcE"/>
    <property type="match status" value="1"/>
</dbReference>
<reference evidence="6 8" key="1">
    <citation type="journal article" date="2014" name="ISME J.">
        <title>Trehalose/2-sulfotrehalose biosynthesis and glycine-betaine uptake are widely spread mechanisms for osmoadaptation in the Halobacteriales.</title>
        <authorList>
            <person name="Youssef N.H."/>
            <person name="Savage-Ashlock K.N."/>
            <person name="McCully A.L."/>
            <person name="Luedtke B."/>
            <person name="Shaw E.I."/>
            <person name="Hoff W.D."/>
            <person name="Elshahed M.S."/>
        </authorList>
    </citation>
    <scope>NUCLEOTIDE SEQUENCE [LARGE SCALE GENOMIC DNA]</scope>
    <source>
        <strain evidence="6 8">DX253</strain>
    </source>
</reference>
<dbReference type="OrthoDB" id="19174at2157"/>
<organism evidence="6 8">
    <name type="scientific">Haladaptatus paucihalophilus DX253</name>
    <dbReference type="NCBI Taxonomy" id="797209"/>
    <lineage>
        <taxon>Archaea</taxon>
        <taxon>Methanobacteriati</taxon>
        <taxon>Methanobacteriota</taxon>
        <taxon>Stenosarchaea group</taxon>
        <taxon>Halobacteria</taxon>
        <taxon>Halobacteriales</taxon>
        <taxon>Haladaptataceae</taxon>
        <taxon>Haladaptatus</taxon>
    </lineage>
</organism>
<evidence type="ECO:0000256" key="2">
    <source>
        <dbReference type="ARBA" id="ARBA00022723"/>
    </source>
</evidence>
<dbReference type="EC" id="3.1.4.-" evidence="4"/>
<keyword evidence="9" id="KW-1185">Reference proteome</keyword>
<comment type="cofactor">
    <cofactor evidence="4">
        <name>a divalent metal cation</name>
        <dbReference type="ChEBI" id="CHEBI:60240"/>
    </cofactor>
</comment>
<dbReference type="GO" id="GO:0046872">
    <property type="term" value="F:metal ion binding"/>
    <property type="evidence" value="ECO:0007669"/>
    <property type="project" value="UniProtKB-KW"/>
</dbReference>
<dbReference type="Proteomes" id="UP000003751">
    <property type="component" value="Unassembled WGS sequence"/>
</dbReference>